<dbReference type="InterPro" id="IPR050109">
    <property type="entry name" value="HTH-type_TetR-like_transc_reg"/>
</dbReference>
<dbReference type="Gene3D" id="1.10.357.10">
    <property type="entry name" value="Tetracycline Repressor, domain 2"/>
    <property type="match status" value="1"/>
</dbReference>
<dbReference type="PANTHER" id="PTHR30055">
    <property type="entry name" value="HTH-TYPE TRANSCRIPTIONAL REGULATOR RUTR"/>
    <property type="match status" value="1"/>
</dbReference>
<dbReference type="Pfam" id="PF00440">
    <property type="entry name" value="TetR_N"/>
    <property type="match status" value="1"/>
</dbReference>
<feature type="domain" description="HTH tetR-type" evidence="5">
    <location>
        <begin position="8"/>
        <end position="68"/>
    </location>
</feature>
<keyword evidence="1" id="KW-0805">Transcription regulation</keyword>
<dbReference type="PROSITE" id="PS50977">
    <property type="entry name" value="HTH_TETR_2"/>
    <property type="match status" value="1"/>
</dbReference>
<sequence length="175" mass="18702">MPGTARGSARKAQLVAAARHLLETEGIEAVTIRRLAAALGIRGPSLYKHVPDKAAIEAAVAIDGLTELAEAVRGVPATFTDVSRAYREWALAHPHLYRLLNTHPVDRSRVPPDLEDRAAEPLILATGGDLDLARAAWATINGLVDLELARRFPPGTDIDAVYSAAARAFDTARAD</sequence>
<dbReference type="EMBL" id="SDPL01000001">
    <property type="protein sequence ID" value="RXZ51925.1"/>
    <property type="molecule type" value="Genomic_DNA"/>
</dbReference>
<evidence type="ECO:0000313" key="6">
    <source>
        <dbReference type="EMBL" id="RXZ51925.1"/>
    </source>
</evidence>
<dbReference type="InterPro" id="IPR001647">
    <property type="entry name" value="HTH_TetR"/>
</dbReference>
<dbReference type="InterPro" id="IPR025996">
    <property type="entry name" value="MT1864/Rv1816-like_C"/>
</dbReference>
<evidence type="ECO:0000256" key="4">
    <source>
        <dbReference type="PROSITE-ProRule" id="PRU00335"/>
    </source>
</evidence>
<dbReference type="Gene3D" id="1.10.10.60">
    <property type="entry name" value="Homeodomain-like"/>
    <property type="match status" value="1"/>
</dbReference>
<gene>
    <name evidence="6" type="ORF">ESO86_00280</name>
</gene>
<keyword evidence="3" id="KW-0804">Transcription</keyword>
<accession>A0A4Q2JUA5</accession>
<proteinExistence type="predicted"/>
<evidence type="ECO:0000313" key="7">
    <source>
        <dbReference type="Proteomes" id="UP000292881"/>
    </source>
</evidence>
<dbReference type="AlphaFoldDB" id="A0A4Q2JUA5"/>
<dbReference type="GO" id="GO:0000976">
    <property type="term" value="F:transcription cis-regulatory region binding"/>
    <property type="evidence" value="ECO:0007669"/>
    <property type="project" value="TreeGrafter"/>
</dbReference>
<dbReference type="OrthoDB" id="71867at2"/>
<dbReference type="RefSeq" id="WP_129232900.1">
    <property type="nucleotide sequence ID" value="NZ_SDPL01000001.1"/>
</dbReference>
<dbReference type="Proteomes" id="UP000292881">
    <property type="component" value="Unassembled WGS sequence"/>
</dbReference>
<evidence type="ECO:0000259" key="5">
    <source>
        <dbReference type="PROSITE" id="PS50977"/>
    </source>
</evidence>
<organism evidence="6 7">
    <name type="scientific">Agromyces binzhouensis</name>
    <dbReference type="NCBI Taxonomy" id="1817495"/>
    <lineage>
        <taxon>Bacteria</taxon>
        <taxon>Bacillati</taxon>
        <taxon>Actinomycetota</taxon>
        <taxon>Actinomycetes</taxon>
        <taxon>Micrococcales</taxon>
        <taxon>Microbacteriaceae</taxon>
        <taxon>Agromyces</taxon>
    </lineage>
</organism>
<comment type="caution">
    <text evidence="6">The sequence shown here is derived from an EMBL/GenBank/DDBJ whole genome shotgun (WGS) entry which is preliminary data.</text>
</comment>
<dbReference type="GO" id="GO:0003700">
    <property type="term" value="F:DNA-binding transcription factor activity"/>
    <property type="evidence" value="ECO:0007669"/>
    <property type="project" value="TreeGrafter"/>
</dbReference>
<dbReference type="SUPFAM" id="SSF46689">
    <property type="entry name" value="Homeodomain-like"/>
    <property type="match status" value="1"/>
</dbReference>
<dbReference type="Pfam" id="PF13305">
    <property type="entry name" value="TetR_C_33"/>
    <property type="match status" value="1"/>
</dbReference>
<feature type="DNA-binding region" description="H-T-H motif" evidence="4">
    <location>
        <begin position="31"/>
        <end position="50"/>
    </location>
</feature>
<keyword evidence="2 4" id="KW-0238">DNA-binding</keyword>
<dbReference type="SUPFAM" id="SSF48498">
    <property type="entry name" value="Tetracyclin repressor-like, C-terminal domain"/>
    <property type="match status" value="1"/>
</dbReference>
<dbReference type="InterPro" id="IPR009057">
    <property type="entry name" value="Homeodomain-like_sf"/>
</dbReference>
<evidence type="ECO:0000256" key="3">
    <source>
        <dbReference type="ARBA" id="ARBA00023163"/>
    </source>
</evidence>
<name>A0A4Q2JUA5_9MICO</name>
<reference evidence="6 7" key="1">
    <citation type="submission" date="2019-01" db="EMBL/GenBank/DDBJ databases">
        <authorList>
            <person name="Li J."/>
        </authorList>
    </citation>
    <scope>NUCLEOTIDE SEQUENCE [LARGE SCALE GENOMIC DNA]</scope>
    <source>
        <strain evidence="6 7">CGMCC 4.7180</strain>
    </source>
</reference>
<dbReference type="PANTHER" id="PTHR30055:SF239">
    <property type="entry name" value="TRANSCRIPTIONAL REGULATORY PROTEIN"/>
    <property type="match status" value="1"/>
</dbReference>
<keyword evidence="7" id="KW-1185">Reference proteome</keyword>
<evidence type="ECO:0000256" key="1">
    <source>
        <dbReference type="ARBA" id="ARBA00023015"/>
    </source>
</evidence>
<protein>
    <submittedName>
        <fullName evidence="6">TetR/AcrR family transcriptional regulator</fullName>
    </submittedName>
</protein>
<dbReference type="InterPro" id="IPR036271">
    <property type="entry name" value="Tet_transcr_reg_TetR-rel_C_sf"/>
</dbReference>
<evidence type="ECO:0000256" key="2">
    <source>
        <dbReference type="ARBA" id="ARBA00023125"/>
    </source>
</evidence>